<comment type="caution">
    <text evidence="2">The sequence shown here is derived from an EMBL/GenBank/DDBJ whole genome shotgun (WGS) entry which is preliminary data.</text>
</comment>
<name>A0ABN1FBS9_9PROT</name>
<dbReference type="RefSeq" id="WP_343895882.1">
    <property type="nucleotide sequence ID" value="NZ_BAAAFZ010000038.1"/>
</dbReference>
<organism evidence="2 3">
    <name type="scientific">Craurococcus roseus</name>
    <dbReference type="NCBI Taxonomy" id="77585"/>
    <lineage>
        <taxon>Bacteria</taxon>
        <taxon>Pseudomonadati</taxon>
        <taxon>Pseudomonadota</taxon>
        <taxon>Alphaproteobacteria</taxon>
        <taxon>Acetobacterales</taxon>
        <taxon>Acetobacteraceae</taxon>
        <taxon>Craurococcus</taxon>
    </lineage>
</organism>
<accession>A0ABN1FBS9</accession>
<keyword evidence="3" id="KW-1185">Reference proteome</keyword>
<dbReference type="InterPro" id="IPR045502">
    <property type="entry name" value="DUF6489"/>
</dbReference>
<evidence type="ECO:0000256" key="1">
    <source>
        <dbReference type="SAM" id="MobiDB-lite"/>
    </source>
</evidence>
<protein>
    <submittedName>
        <fullName evidence="2">Uncharacterized protein</fullName>
    </submittedName>
</protein>
<proteinExistence type="predicted"/>
<feature type="region of interest" description="Disordered" evidence="1">
    <location>
        <begin position="75"/>
        <end position="96"/>
    </location>
</feature>
<dbReference type="EMBL" id="BAAAFZ010000038">
    <property type="protein sequence ID" value="GAA0587426.1"/>
    <property type="molecule type" value="Genomic_DNA"/>
</dbReference>
<evidence type="ECO:0000313" key="2">
    <source>
        <dbReference type="EMBL" id="GAA0587426.1"/>
    </source>
</evidence>
<reference evidence="2 3" key="1">
    <citation type="journal article" date="2019" name="Int. J. Syst. Evol. Microbiol.">
        <title>The Global Catalogue of Microorganisms (GCM) 10K type strain sequencing project: providing services to taxonomists for standard genome sequencing and annotation.</title>
        <authorList>
            <consortium name="The Broad Institute Genomics Platform"/>
            <consortium name="The Broad Institute Genome Sequencing Center for Infectious Disease"/>
            <person name="Wu L."/>
            <person name="Ma J."/>
        </authorList>
    </citation>
    <scope>NUCLEOTIDE SEQUENCE [LARGE SCALE GENOMIC DNA]</scope>
    <source>
        <strain evidence="2 3">JCM 9933</strain>
    </source>
</reference>
<gene>
    <name evidence="2" type="ORF">GCM10009416_27400</name>
</gene>
<evidence type="ECO:0000313" key="3">
    <source>
        <dbReference type="Proteomes" id="UP001501588"/>
    </source>
</evidence>
<dbReference type="Proteomes" id="UP001501588">
    <property type="component" value="Unassembled WGS sequence"/>
</dbReference>
<dbReference type="Pfam" id="PF20099">
    <property type="entry name" value="DUF6489"/>
    <property type="match status" value="1"/>
</dbReference>
<sequence length="96" mass="10784">MMKINLEIDCTPEELRQSFGLPDLRPMQDAVLQAMQKQMIDAVARSSPEALMRTWMPMFPQSPEQMQQIMGAFFRGLTPTPRSSPDVQGGDGKKKG</sequence>